<name>X1C002_9ZZZZ</name>
<protein>
    <submittedName>
        <fullName evidence="1">Uncharacterized protein</fullName>
    </submittedName>
</protein>
<sequence length="84" mass="9759">MPDDPMDELTDEQKEAALINENISWHKEIFQDALGEFTSLDQTINYIAGQPQKIFDETIEKIDEDIALHEKNRDLETARVIELQ</sequence>
<dbReference type="EMBL" id="BART01025411">
    <property type="protein sequence ID" value="GAH00567.1"/>
    <property type="molecule type" value="Genomic_DNA"/>
</dbReference>
<reference evidence="1" key="1">
    <citation type="journal article" date="2014" name="Front. Microbiol.">
        <title>High frequency of phylogenetically diverse reductive dehalogenase-homologous genes in deep subseafloor sedimentary metagenomes.</title>
        <authorList>
            <person name="Kawai M."/>
            <person name="Futagami T."/>
            <person name="Toyoda A."/>
            <person name="Takaki Y."/>
            <person name="Nishi S."/>
            <person name="Hori S."/>
            <person name="Arai W."/>
            <person name="Tsubouchi T."/>
            <person name="Morono Y."/>
            <person name="Uchiyama I."/>
            <person name="Ito T."/>
            <person name="Fujiyama A."/>
            <person name="Inagaki F."/>
            <person name="Takami H."/>
        </authorList>
    </citation>
    <scope>NUCLEOTIDE SEQUENCE</scope>
    <source>
        <strain evidence="1">Expedition CK06-06</strain>
    </source>
</reference>
<proteinExistence type="predicted"/>
<evidence type="ECO:0000313" key="1">
    <source>
        <dbReference type="EMBL" id="GAH00567.1"/>
    </source>
</evidence>
<comment type="caution">
    <text evidence="1">The sequence shown here is derived from an EMBL/GenBank/DDBJ whole genome shotgun (WGS) entry which is preliminary data.</text>
</comment>
<feature type="non-terminal residue" evidence="1">
    <location>
        <position position="84"/>
    </location>
</feature>
<organism evidence="1">
    <name type="scientific">marine sediment metagenome</name>
    <dbReference type="NCBI Taxonomy" id="412755"/>
    <lineage>
        <taxon>unclassified sequences</taxon>
        <taxon>metagenomes</taxon>
        <taxon>ecological metagenomes</taxon>
    </lineage>
</organism>
<gene>
    <name evidence="1" type="ORF">S01H4_45616</name>
</gene>
<dbReference type="AlphaFoldDB" id="X1C002"/>
<accession>X1C002</accession>